<reference evidence="3 4" key="1">
    <citation type="submission" date="2023-10" db="EMBL/GenBank/DDBJ databases">
        <authorList>
            <person name="Maclean D."/>
            <person name="Macfadyen A."/>
        </authorList>
    </citation>
    <scope>NUCLEOTIDE SEQUENCE [LARGE SCALE GENOMIC DNA]</scope>
</reference>
<evidence type="ECO:0000313" key="4">
    <source>
        <dbReference type="Proteomes" id="UP001314263"/>
    </source>
</evidence>
<evidence type="ECO:0000313" key="3">
    <source>
        <dbReference type="EMBL" id="CAK0765872.1"/>
    </source>
</evidence>
<organism evidence="3 4">
    <name type="scientific">Coccomyxa viridis</name>
    <dbReference type="NCBI Taxonomy" id="1274662"/>
    <lineage>
        <taxon>Eukaryota</taxon>
        <taxon>Viridiplantae</taxon>
        <taxon>Chlorophyta</taxon>
        <taxon>core chlorophytes</taxon>
        <taxon>Trebouxiophyceae</taxon>
        <taxon>Trebouxiophyceae incertae sedis</taxon>
        <taxon>Coccomyxaceae</taxon>
        <taxon>Coccomyxa</taxon>
    </lineage>
</organism>
<dbReference type="Pfam" id="PF07282">
    <property type="entry name" value="Cas12f1-like_TNB"/>
    <property type="match status" value="1"/>
</dbReference>
<gene>
    <name evidence="3" type="ORF">CVIRNUC_003302</name>
</gene>
<dbReference type="InterPro" id="IPR010095">
    <property type="entry name" value="Cas12f1-like_TNB"/>
</dbReference>
<dbReference type="EMBL" id="CAUYUE010000004">
    <property type="protein sequence ID" value="CAK0765872.1"/>
    <property type="molecule type" value="Genomic_DNA"/>
</dbReference>
<dbReference type="Proteomes" id="UP001314263">
    <property type="component" value="Unassembled WGS sequence"/>
</dbReference>
<accession>A0AAV1I040</accession>
<feature type="domain" description="Cas12f1-like TNB" evidence="2">
    <location>
        <begin position="517"/>
        <end position="589"/>
    </location>
</feature>
<keyword evidence="4" id="KW-1185">Reference proteome</keyword>
<protein>
    <recommendedName>
        <fullName evidence="2">Cas12f1-like TNB domain-containing protein</fullName>
    </recommendedName>
</protein>
<dbReference type="AlphaFoldDB" id="A0AAV1I040"/>
<proteinExistence type="predicted"/>
<evidence type="ECO:0000259" key="2">
    <source>
        <dbReference type="Pfam" id="PF07282"/>
    </source>
</evidence>
<comment type="caution">
    <text evidence="3">The sequence shown here is derived from an EMBL/GenBank/DDBJ whole genome shotgun (WGS) entry which is preliminary data.</text>
</comment>
<keyword evidence="1" id="KW-0238">DNA-binding</keyword>
<evidence type="ECO:0000256" key="1">
    <source>
        <dbReference type="ARBA" id="ARBA00023125"/>
    </source>
</evidence>
<dbReference type="GO" id="GO:0003677">
    <property type="term" value="F:DNA binding"/>
    <property type="evidence" value="ECO:0007669"/>
    <property type="project" value="UniProtKB-KW"/>
</dbReference>
<sequence>MFRSAKADCWNLDQLFREPVTRPDVTARHEANKHLDFLVVKCSYKSFCRQKTRGCLYIDSICRNLNKMALEAHNFANLHILRLLDEGIELPELSQAWFYSCCAAVSGNTNAVFELQDPEMRVTRKLYDSCKPPHYRRPTSDFSGALMNDLSTQMATETKNAAVATLYLRLKRYLRHFADCSGAEAHRVLVDLFKPESTSQDPYLLHLRSLFDVVPTKSAVEADPRIPLRAMHTVLRHFEGAEACRGTRLFTILPTKQGFRCSHIKIGNAALHDILVSAGVERDPDFMERKRLYWSRLFDVERFERSGKSFGYEIVTDGRAVSVLLTRPRLSPKVKKRQKKVKKKEDPAYDCTGIDLDSYSRVLGLDPGRRDLFVATDGDGDVTRCSSRRYYHEAGFTRTQRTMRTWYDQDLQVQSWLRTMTSAKTGSVRMLLEHFRNLFPKIDPLLDFHLGRKFRDKRFTRFCGSKRVIHRLCKAITKGDGEKTLVGFGDWSNLDTGGFIQGAPAGPVNPLKRELRRHCKVVSVDEHLTSKLCQFCGQRTRNMMRRVESEGSGGGVRYSQHQVHSVLHCGTNGCRGTTMNRDVNGASNILQVLLSVINTGERPERFSREREV</sequence>
<name>A0AAV1I040_9CHLO</name>